<dbReference type="PROSITE" id="PS50005">
    <property type="entry name" value="TPR"/>
    <property type="match status" value="1"/>
</dbReference>
<sequence>MSNGRVSLCMIVKNEERSLPSCLNSVRGAVDEVIVVDTGSTDQTVQLARQQGAAVIPFNWCDDFAAARNRGLAAATGDWILFLDADEILDDKARVELPLWSTQKGVDGFFLQIHNYTGNGSGGVTINPVLRMFRNHPEHRFSGRIHEQIAESIVSHNPKAHFHMTDMIIHHYGYSEEIVLEKDKVSRNTRLLQQVIAEDPDNPFHRYNMGVEWLRIGRLEEALSSFRQSWNGLDPIKASYAHLVLKYEIRCLQALGRWEEAEAQIMEGLQLYPDYTDLLHCRALTEEAFGREKQAESALREALRIGPAPDLYHTEEGIGTYQTYYLLGLNAEKREALDEAVDCYVKAIRCKPSLTPPLYRIFRIMQAALQEEHIPELLQARFSFSTPESTWKVIHILKECGCYSSVIDILHQMERESPPHARKQIRVHRLEAMWKAGEWKQAGRLLRKAQIPSSSSLSELMNWSMDIRSKDEAYQDPAIQLLRNKLSLSEALGGRAEQGVPAGTHREKQPQIWSSLASLCQAAMNAERQELYSSVLEGWIEAVDQGLQESELNSMSGVNMLLHTMISAADHHLAHMTTLQRGQEHRGKDWRIIQRLRLTMPWSDGHH</sequence>
<reference evidence="4" key="1">
    <citation type="journal article" date="2019" name="Int. J. Syst. Evol. Microbiol.">
        <title>The Global Catalogue of Microorganisms (GCM) 10K type strain sequencing project: providing services to taxonomists for standard genome sequencing and annotation.</title>
        <authorList>
            <consortium name="The Broad Institute Genomics Platform"/>
            <consortium name="The Broad Institute Genome Sequencing Center for Infectious Disease"/>
            <person name="Wu L."/>
            <person name="Ma J."/>
        </authorList>
    </citation>
    <scope>NUCLEOTIDE SEQUENCE [LARGE SCALE GENOMIC DNA]</scope>
    <source>
        <strain evidence="4">CCUG 53519</strain>
    </source>
</reference>
<keyword evidence="1" id="KW-0802">TPR repeat</keyword>
<dbReference type="RefSeq" id="WP_251582993.1">
    <property type="nucleotide sequence ID" value="NZ_JBHTKX010000002.1"/>
</dbReference>
<dbReference type="SUPFAM" id="SSF48452">
    <property type="entry name" value="TPR-like"/>
    <property type="match status" value="1"/>
</dbReference>
<keyword evidence="3" id="KW-0328">Glycosyltransferase</keyword>
<dbReference type="Gene3D" id="1.25.40.10">
    <property type="entry name" value="Tetratricopeptide repeat domain"/>
    <property type="match status" value="1"/>
</dbReference>
<feature type="repeat" description="TPR" evidence="1">
    <location>
        <begin position="321"/>
        <end position="354"/>
    </location>
</feature>
<dbReference type="SUPFAM" id="SSF53448">
    <property type="entry name" value="Nucleotide-diphospho-sugar transferases"/>
    <property type="match status" value="1"/>
</dbReference>
<dbReference type="InterPro" id="IPR019734">
    <property type="entry name" value="TPR_rpt"/>
</dbReference>
<proteinExistence type="predicted"/>
<dbReference type="PANTHER" id="PTHR43630:SF2">
    <property type="entry name" value="GLYCOSYLTRANSFERASE"/>
    <property type="match status" value="1"/>
</dbReference>
<evidence type="ECO:0000313" key="3">
    <source>
        <dbReference type="EMBL" id="MFD1129909.1"/>
    </source>
</evidence>
<protein>
    <submittedName>
        <fullName evidence="3">Glycosyltransferase</fullName>
        <ecNumber evidence="3">2.4.-.-</ecNumber>
    </submittedName>
</protein>
<accession>A0ABW3PRR0</accession>
<dbReference type="PANTHER" id="PTHR43630">
    <property type="entry name" value="POLY-BETA-1,6-N-ACETYL-D-GLUCOSAMINE SYNTHASE"/>
    <property type="match status" value="1"/>
</dbReference>
<dbReference type="EMBL" id="JBHTKX010000002">
    <property type="protein sequence ID" value="MFD1129909.1"/>
    <property type="molecule type" value="Genomic_DNA"/>
</dbReference>
<keyword evidence="4" id="KW-1185">Reference proteome</keyword>
<dbReference type="InterPro" id="IPR011990">
    <property type="entry name" value="TPR-like_helical_dom_sf"/>
</dbReference>
<comment type="caution">
    <text evidence="3">The sequence shown here is derived from an EMBL/GenBank/DDBJ whole genome shotgun (WGS) entry which is preliminary data.</text>
</comment>
<name>A0ABW3PRR0_9BACL</name>
<dbReference type="CDD" id="cd02511">
    <property type="entry name" value="Beta4Glucosyltransferase"/>
    <property type="match status" value="1"/>
</dbReference>
<feature type="domain" description="Glycosyltransferase 2-like" evidence="2">
    <location>
        <begin position="7"/>
        <end position="96"/>
    </location>
</feature>
<gene>
    <name evidence="3" type="ORF">ACFQ3J_17210</name>
</gene>
<dbReference type="InterPro" id="IPR001173">
    <property type="entry name" value="Glyco_trans_2-like"/>
</dbReference>
<dbReference type="Proteomes" id="UP001597169">
    <property type="component" value="Unassembled WGS sequence"/>
</dbReference>
<organism evidence="3 4">
    <name type="scientific">Paenibacillus provencensis</name>
    <dbReference type="NCBI Taxonomy" id="441151"/>
    <lineage>
        <taxon>Bacteria</taxon>
        <taxon>Bacillati</taxon>
        <taxon>Bacillota</taxon>
        <taxon>Bacilli</taxon>
        <taxon>Bacillales</taxon>
        <taxon>Paenibacillaceae</taxon>
        <taxon>Paenibacillus</taxon>
    </lineage>
</organism>
<dbReference type="Gene3D" id="3.90.550.10">
    <property type="entry name" value="Spore Coat Polysaccharide Biosynthesis Protein SpsA, Chain A"/>
    <property type="match status" value="1"/>
</dbReference>
<evidence type="ECO:0000256" key="1">
    <source>
        <dbReference type="PROSITE-ProRule" id="PRU00339"/>
    </source>
</evidence>
<evidence type="ECO:0000313" key="4">
    <source>
        <dbReference type="Proteomes" id="UP001597169"/>
    </source>
</evidence>
<dbReference type="SMART" id="SM00028">
    <property type="entry name" value="TPR"/>
    <property type="match status" value="3"/>
</dbReference>
<dbReference type="GO" id="GO:0016757">
    <property type="term" value="F:glycosyltransferase activity"/>
    <property type="evidence" value="ECO:0007669"/>
    <property type="project" value="UniProtKB-KW"/>
</dbReference>
<evidence type="ECO:0000259" key="2">
    <source>
        <dbReference type="Pfam" id="PF00535"/>
    </source>
</evidence>
<keyword evidence="3" id="KW-0808">Transferase</keyword>
<dbReference type="EC" id="2.4.-.-" evidence="3"/>
<dbReference type="InterPro" id="IPR029044">
    <property type="entry name" value="Nucleotide-diphossugar_trans"/>
</dbReference>
<dbReference type="Pfam" id="PF00535">
    <property type="entry name" value="Glycos_transf_2"/>
    <property type="match status" value="1"/>
</dbReference>